<organism evidence="2 3">
    <name type="scientific">Pegethrix bostrychoides GSE-TBD4-15B</name>
    <dbReference type="NCBI Taxonomy" id="2839662"/>
    <lineage>
        <taxon>Bacteria</taxon>
        <taxon>Bacillati</taxon>
        <taxon>Cyanobacteriota</taxon>
        <taxon>Cyanophyceae</taxon>
        <taxon>Oculatellales</taxon>
        <taxon>Oculatellaceae</taxon>
        <taxon>Pegethrix</taxon>
    </lineage>
</organism>
<evidence type="ECO:0000313" key="3">
    <source>
        <dbReference type="Proteomes" id="UP000707356"/>
    </source>
</evidence>
<comment type="caution">
    <text evidence="2">The sequence shown here is derived from an EMBL/GenBank/DDBJ whole genome shotgun (WGS) entry which is preliminary data.</text>
</comment>
<feature type="domain" description="PIN" evidence="1">
    <location>
        <begin position="11"/>
        <end position="125"/>
    </location>
</feature>
<dbReference type="InterPro" id="IPR002716">
    <property type="entry name" value="PIN_dom"/>
</dbReference>
<sequence>MSEYKTSRCFILDTVTYLQATFNPLGPAGQLIDFIKENQVSIYISGEIFNELKSTLYKNPLWEKRGSSQTKKIEQIELFLNEILEIAEKIDPVPNKFYYPRDPKDEKIINLAIDTESDIVTRDKDLLSFQNPVSAEEIKEANRLKAIAPSLSIFSPEEALHQLTLERSVQKY</sequence>
<accession>A0A951U3X2</accession>
<dbReference type="PANTHER" id="PTHR34610">
    <property type="entry name" value="SSL7007 PROTEIN"/>
    <property type="match status" value="1"/>
</dbReference>
<proteinExistence type="predicted"/>
<dbReference type="InterPro" id="IPR029060">
    <property type="entry name" value="PIN-like_dom_sf"/>
</dbReference>
<dbReference type="SUPFAM" id="SSF88723">
    <property type="entry name" value="PIN domain-like"/>
    <property type="match status" value="1"/>
</dbReference>
<name>A0A951U3X2_9CYAN</name>
<dbReference type="InterPro" id="IPR002850">
    <property type="entry name" value="PIN_toxin-like"/>
</dbReference>
<dbReference type="Pfam" id="PF13470">
    <property type="entry name" value="PIN_3"/>
    <property type="match status" value="1"/>
</dbReference>
<dbReference type="EMBL" id="JAHHHV010000030">
    <property type="protein sequence ID" value="MBW4465103.1"/>
    <property type="molecule type" value="Genomic_DNA"/>
</dbReference>
<dbReference type="AlphaFoldDB" id="A0A951U3X2"/>
<protein>
    <submittedName>
        <fullName evidence="2">Toxin-antitoxin system toxin component, PIN family</fullName>
    </submittedName>
</protein>
<reference evidence="2" key="1">
    <citation type="submission" date="2021-05" db="EMBL/GenBank/DDBJ databases">
        <authorList>
            <person name="Pietrasiak N."/>
            <person name="Ward R."/>
            <person name="Stajich J.E."/>
            <person name="Kurbessoian T."/>
        </authorList>
    </citation>
    <scope>NUCLEOTIDE SEQUENCE</scope>
    <source>
        <strain evidence="2">GSE-TBD4-15B</strain>
    </source>
</reference>
<dbReference type="PANTHER" id="PTHR34610:SF3">
    <property type="entry name" value="SSL7007 PROTEIN"/>
    <property type="match status" value="1"/>
</dbReference>
<gene>
    <name evidence="2" type="ORF">KME07_06640</name>
</gene>
<dbReference type="Proteomes" id="UP000707356">
    <property type="component" value="Unassembled WGS sequence"/>
</dbReference>
<evidence type="ECO:0000313" key="2">
    <source>
        <dbReference type="EMBL" id="MBW4465103.1"/>
    </source>
</evidence>
<evidence type="ECO:0000259" key="1">
    <source>
        <dbReference type="Pfam" id="PF13470"/>
    </source>
</evidence>
<reference evidence="2" key="2">
    <citation type="journal article" date="2022" name="Microbiol. Resour. Announc.">
        <title>Metagenome Sequencing to Explore Phylogenomics of Terrestrial Cyanobacteria.</title>
        <authorList>
            <person name="Ward R.D."/>
            <person name="Stajich J.E."/>
            <person name="Johansen J.R."/>
            <person name="Huntemann M."/>
            <person name="Clum A."/>
            <person name="Foster B."/>
            <person name="Foster B."/>
            <person name="Roux S."/>
            <person name="Palaniappan K."/>
            <person name="Varghese N."/>
            <person name="Mukherjee S."/>
            <person name="Reddy T.B.K."/>
            <person name="Daum C."/>
            <person name="Copeland A."/>
            <person name="Chen I.A."/>
            <person name="Ivanova N.N."/>
            <person name="Kyrpides N.C."/>
            <person name="Shapiro N."/>
            <person name="Eloe-Fadrosh E.A."/>
            <person name="Pietrasiak N."/>
        </authorList>
    </citation>
    <scope>NUCLEOTIDE SEQUENCE</scope>
    <source>
        <strain evidence="2">GSE-TBD4-15B</strain>
    </source>
</reference>
<dbReference type="NCBIfam" id="TIGR00305">
    <property type="entry name" value="putative toxin-antitoxin system toxin component, PIN family"/>
    <property type="match status" value="1"/>
</dbReference>